<feature type="region of interest" description="Disordered" evidence="1">
    <location>
        <begin position="223"/>
        <end position="256"/>
    </location>
</feature>
<feature type="compositionally biased region" description="Low complexity" evidence="1">
    <location>
        <begin position="834"/>
        <end position="844"/>
    </location>
</feature>
<feature type="region of interest" description="Disordered" evidence="1">
    <location>
        <begin position="1247"/>
        <end position="1281"/>
    </location>
</feature>
<feature type="compositionally biased region" description="Polar residues" evidence="1">
    <location>
        <begin position="299"/>
        <end position="317"/>
    </location>
</feature>
<organism evidence="3 4">
    <name type="scientific">Echinococcus canadensis</name>
    <dbReference type="NCBI Taxonomy" id="519352"/>
    <lineage>
        <taxon>Eukaryota</taxon>
        <taxon>Metazoa</taxon>
        <taxon>Spiralia</taxon>
        <taxon>Lophotrochozoa</taxon>
        <taxon>Platyhelminthes</taxon>
        <taxon>Cestoda</taxon>
        <taxon>Eucestoda</taxon>
        <taxon>Cyclophyllidea</taxon>
        <taxon>Taeniidae</taxon>
        <taxon>Echinococcus</taxon>
        <taxon>Echinococcus canadensis group</taxon>
    </lineage>
</organism>
<dbReference type="WBParaSite" id="maker-E.canG7_contigs_6578-snap-gene-0.42-mRNA-1">
    <property type="protein sequence ID" value="maker-E.canG7_contigs_6578-snap-gene-0.42-mRNA-1"/>
    <property type="gene ID" value="EcG7_02977"/>
</dbReference>
<sequence>MEPTSIAHRYVYTREQLIEIRLAFISSGGPSRYSIADSVISLDPEKRVLQRKSKPIVDTAVLQAKSSKNTESFYSGGVEIVTCHGSDMTQYSTGWRRTRRTSGSVPQSPLDAPTSQRHNSGSSGGEEGCGGGSGSGGNGGGAVRREFDWTLGCGKWRHRSTSGSERGAHKTVFYASGGRGRGRGGNGSGGSEATEFHREQGGGVFMGSPGTRGRGFMRRPFQHGGQSTRGGRGGGGFKPFNNHGTDHGPTEEDFEPHDEYYKHQHPHHHPYLSHHYTPHQFHKDVGLDDVSQGGEGRWNHQTSTAAAQLPQMSSSQSTEQHGGGTPQPPPSPSSLPQTCQAAEVASTMSESVTTALGADLVTKPAKEGFSFMSNFPSRPLVESRVQATPPPPPPLPSIPLQSSQSSSTLWYYRDPSGLVRGPYDDATMAAWFSAGYFPIQIEVRRECDKVFSRITDYIAMLGRFPFVGSSDLPPILEHRAAMLAPTGSAAVAPPPPPLPPSIAGMVPQAPPLLPQQMNLLQTPLFQSSVALSSTAASASMPQPPQISAAVVGEQSPLVNPNQELSGQVSQGAESSFIHYGDTRFTLQASKSIFDLNSLTKATLSEMVRLQRDAQRLCERVSALGMDQNLLAKSFAALSLGAVENTASASTPPNIIDLQQLEAAIHRQQQEENEQLKQLQQQQAAVESVSPPPSSPVQEKENIKVEDDTGKLAKVEPTPEKKQAARKDKIVKVDQPPKTPPKTELPTPTTTIAKKKKKKSKAAAVGVDAEKVVEEKETVTIVAGASLEPDNDWIVVPSTGATSHTPAPPSSTSSQQEQDQQQQPKKSKRKRKPKPTASELQQQAWEQEEQRRRRTNAERIAQAEAEAAAAAAAVAEAAAASVKISAAARRQQEEAQRLLQQRKAREAAMREAAANLAHLKLPAATRWGAASSSNGGGGAPTSMADIFASQMQEEEFARAKPAPPPTFASKLASGLCGSASSTAPTPVATKSKVFVPVEVPQKALTQSKQVASTPKMAAAMSKTNVISIWDLPTDSNAIKAANSKKTKKKKANASTHLLTGPIISLAPKARAELVRWCEGQLSGFPRHNVDIPTLISLLCDIEEAEDVLECIESSFGKSQRVSKFSKAFVEKRANLMEQQFMDPIDASESTGEQTSPDMFQTEGNNEDNTFDIDWSGEVSKWCEGQILRESTESLTRLLLEQVKEQHLQIAEMRANEARHQSSIEDIRRSYDKELLRLQTLLTKRQTRSGISLNGSSKEVKDVGAEEHAGEDPKSTSRETELETEIDLQNHLIEGLQRENEALMKENKELKQKLASTLIPSEDANAIAERLVHENARLQIGFQQVKDELNALKSTHESAPKNDKKENSTHNIQEEMEQSLKRLEEERDLNRGLQDSLHKLEAELKQTKEEQSRLQNLLSTSDSKRMKEVKDRQHRIVALNVELKRVRQDYITAMQRVQEKMRWQTNTQSISRRHKLEIMKLKMELEKKQCMRSSKSKVENPFLTTATMDTQTDHIQVSPAETQTAVTPKDVPDVATPAGGDTEHDFAHGDGDTRYSALVEELQEELRASHQRSKRLEAQLNTLSRVHMAVITGRSPKEALNWDSGVEMGKLNFEGHLNNERPVNSKDECSASYWRSIAEKRTHDVALLSREMDKLINLLTEISTRKSLTAGLSTQSAKGTV</sequence>
<feature type="compositionally biased region" description="Basic and acidic residues" evidence="1">
    <location>
        <begin position="847"/>
        <end position="856"/>
    </location>
</feature>
<feature type="compositionally biased region" description="Basic and acidic residues" evidence="1">
    <location>
        <begin position="697"/>
        <end position="731"/>
    </location>
</feature>
<feature type="compositionally biased region" description="Gly residues" evidence="1">
    <location>
        <begin position="177"/>
        <end position="190"/>
    </location>
</feature>
<dbReference type="Proteomes" id="UP000887562">
    <property type="component" value="Unplaced"/>
</dbReference>
<dbReference type="SMART" id="SM00444">
    <property type="entry name" value="GYF"/>
    <property type="match status" value="1"/>
</dbReference>
<dbReference type="SUPFAM" id="SSF55277">
    <property type="entry name" value="GYF domain"/>
    <property type="match status" value="1"/>
</dbReference>
<evidence type="ECO:0000313" key="4">
    <source>
        <dbReference type="WBParaSite" id="maker-E.canG7_contigs_6578-snap-gene-0.42-mRNA-1"/>
    </source>
</evidence>
<name>A0A915EY74_9CEST</name>
<feature type="region of interest" description="Disordered" evidence="1">
    <location>
        <begin position="782"/>
        <end position="869"/>
    </location>
</feature>
<dbReference type="PANTHER" id="PTHR48125:SF10">
    <property type="entry name" value="OS12G0136300 PROTEIN"/>
    <property type="match status" value="1"/>
</dbReference>
<accession>A0A915EY74</accession>
<feature type="compositionally biased region" description="Low complexity" evidence="1">
    <location>
        <begin position="796"/>
        <end position="823"/>
    </location>
</feature>
<feature type="region of interest" description="Disordered" evidence="1">
    <location>
        <begin position="284"/>
        <end position="346"/>
    </location>
</feature>
<feature type="compositionally biased region" description="Basic and acidic residues" evidence="1">
    <location>
        <begin position="1353"/>
        <end position="1366"/>
    </location>
</feature>
<reference evidence="4" key="1">
    <citation type="submission" date="2022-11" db="UniProtKB">
        <authorList>
            <consortium name="WormBaseParasite"/>
        </authorList>
    </citation>
    <scope>IDENTIFICATION</scope>
</reference>
<dbReference type="Pfam" id="PF02213">
    <property type="entry name" value="GYF"/>
    <property type="match status" value="1"/>
</dbReference>
<keyword evidence="3" id="KW-1185">Reference proteome</keyword>
<feature type="compositionally biased region" description="Basic and acidic residues" evidence="1">
    <location>
        <begin position="1256"/>
        <end position="1279"/>
    </location>
</feature>
<proteinExistence type="predicted"/>
<protein>
    <submittedName>
        <fullName evidence="4">GYF domain-containing protein</fullName>
    </submittedName>
</protein>
<feature type="region of interest" description="Disordered" evidence="1">
    <location>
        <begin position="93"/>
        <end position="143"/>
    </location>
</feature>
<evidence type="ECO:0000313" key="3">
    <source>
        <dbReference type="Proteomes" id="UP000887562"/>
    </source>
</evidence>
<dbReference type="PANTHER" id="PTHR48125">
    <property type="entry name" value="LP07818P1"/>
    <property type="match status" value="1"/>
</dbReference>
<feature type="compositionally biased region" description="Low complexity" evidence="1">
    <location>
        <begin position="741"/>
        <end position="750"/>
    </location>
</feature>
<feature type="region of interest" description="Disordered" evidence="1">
    <location>
        <begin position="381"/>
        <end position="400"/>
    </location>
</feature>
<feature type="compositionally biased region" description="Gly residues" evidence="1">
    <location>
        <begin position="122"/>
        <end position="142"/>
    </location>
</feature>
<feature type="region of interest" description="Disordered" evidence="1">
    <location>
        <begin position="667"/>
        <end position="767"/>
    </location>
</feature>
<feature type="compositionally biased region" description="Gly residues" evidence="1">
    <location>
        <begin position="227"/>
        <end position="237"/>
    </location>
</feature>
<dbReference type="InterPro" id="IPR003169">
    <property type="entry name" value="GYF"/>
</dbReference>
<dbReference type="Gene3D" id="3.30.1490.40">
    <property type="match status" value="1"/>
</dbReference>
<feature type="compositionally biased region" description="Basic residues" evidence="1">
    <location>
        <begin position="824"/>
        <end position="833"/>
    </location>
</feature>
<evidence type="ECO:0000259" key="2">
    <source>
        <dbReference type="PROSITE" id="PS50829"/>
    </source>
</evidence>
<evidence type="ECO:0000256" key="1">
    <source>
        <dbReference type="SAM" id="MobiDB-lite"/>
    </source>
</evidence>
<dbReference type="InterPro" id="IPR035445">
    <property type="entry name" value="GYF-like_dom_sf"/>
</dbReference>
<feature type="compositionally biased region" description="Low complexity" evidence="1">
    <location>
        <begin position="857"/>
        <end position="869"/>
    </location>
</feature>
<feature type="domain" description="GYF" evidence="2">
    <location>
        <begin position="407"/>
        <end position="462"/>
    </location>
</feature>
<feature type="compositionally biased region" description="Pro residues" evidence="1">
    <location>
        <begin position="388"/>
        <end position="397"/>
    </location>
</feature>
<dbReference type="PROSITE" id="PS50829">
    <property type="entry name" value="GYF"/>
    <property type="match status" value="1"/>
</dbReference>
<feature type="region of interest" description="Disordered" evidence="1">
    <location>
        <begin position="1353"/>
        <end position="1376"/>
    </location>
</feature>
<feature type="region of interest" description="Disordered" evidence="1">
    <location>
        <begin position="174"/>
        <end position="194"/>
    </location>
</feature>